<evidence type="ECO:0000256" key="2">
    <source>
        <dbReference type="ARBA" id="ARBA00023306"/>
    </source>
</evidence>
<evidence type="ECO:0000256" key="3">
    <source>
        <dbReference type="SAM" id="MobiDB-lite"/>
    </source>
</evidence>
<dbReference type="STRING" id="200361.A0A453FWV4"/>
<dbReference type="EnsemblPlants" id="AET3Gv20811400.1">
    <property type="protein sequence ID" value="AET3Gv20811400.1"/>
    <property type="gene ID" value="AET3Gv20811400"/>
</dbReference>
<feature type="compositionally biased region" description="Basic residues" evidence="3">
    <location>
        <begin position="33"/>
        <end position="42"/>
    </location>
</feature>
<dbReference type="PANTHER" id="PTHR33142">
    <property type="entry name" value="CYCLIN-DEPENDENT PROTEIN KINASE INHIBITOR SMR13"/>
    <property type="match status" value="1"/>
</dbReference>
<feature type="compositionally biased region" description="Low complexity" evidence="3">
    <location>
        <begin position="20"/>
        <end position="32"/>
    </location>
</feature>
<feature type="region of interest" description="Disordered" evidence="3">
    <location>
        <begin position="113"/>
        <end position="134"/>
    </location>
</feature>
<feature type="compositionally biased region" description="Basic and acidic residues" evidence="3">
    <location>
        <begin position="1"/>
        <end position="10"/>
    </location>
</feature>
<sequence>LNSAPADRRDGRRPRHRSRPAFPRTAPSVGRRGSSRRGRVHYKPPLPTTLPSQIPLSKQGRPKFLPPEIKHPMAMEGGAEAAAAVGYYGGNCGWETPKREECRIPATLPCPAAPRKAAADFGTPRRPPKNGYFQPPDLEALFALAPRRQASCA</sequence>
<dbReference type="InterPro" id="IPR040389">
    <property type="entry name" value="SMR"/>
</dbReference>
<keyword evidence="2" id="KW-0131">Cell cycle</keyword>
<accession>A0A453FWV4</accession>
<evidence type="ECO:0000313" key="4">
    <source>
        <dbReference type="EnsemblPlants" id="AET3Gv20811400.1"/>
    </source>
</evidence>
<organism evidence="4 5">
    <name type="scientific">Aegilops tauschii subsp. strangulata</name>
    <name type="common">Goatgrass</name>
    <dbReference type="NCBI Taxonomy" id="200361"/>
    <lineage>
        <taxon>Eukaryota</taxon>
        <taxon>Viridiplantae</taxon>
        <taxon>Streptophyta</taxon>
        <taxon>Embryophyta</taxon>
        <taxon>Tracheophyta</taxon>
        <taxon>Spermatophyta</taxon>
        <taxon>Magnoliopsida</taxon>
        <taxon>Liliopsida</taxon>
        <taxon>Poales</taxon>
        <taxon>Poaceae</taxon>
        <taxon>BOP clade</taxon>
        <taxon>Pooideae</taxon>
        <taxon>Triticodae</taxon>
        <taxon>Triticeae</taxon>
        <taxon>Triticinae</taxon>
        <taxon>Aegilops</taxon>
    </lineage>
</organism>
<keyword evidence="1" id="KW-0649">Protein kinase inhibitor</keyword>
<reference evidence="5" key="1">
    <citation type="journal article" date="2014" name="Science">
        <title>Ancient hybridizations among the ancestral genomes of bread wheat.</title>
        <authorList>
            <consortium name="International Wheat Genome Sequencing Consortium,"/>
            <person name="Marcussen T."/>
            <person name="Sandve S.R."/>
            <person name="Heier L."/>
            <person name="Spannagl M."/>
            <person name="Pfeifer M."/>
            <person name="Jakobsen K.S."/>
            <person name="Wulff B.B."/>
            <person name="Steuernagel B."/>
            <person name="Mayer K.F."/>
            <person name="Olsen O.A."/>
        </authorList>
    </citation>
    <scope>NUCLEOTIDE SEQUENCE [LARGE SCALE GENOMIC DNA]</scope>
    <source>
        <strain evidence="5">cv. AL8/78</strain>
    </source>
</reference>
<evidence type="ECO:0000256" key="1">
    <source>
        <dbReference type="ARBA" id="ARBA00023013"/>
    </source>
</evidence>
<dbReference type="Proteomes" id="UP000015105">
    <property type="component" value="Chromosome 3D"/>
</dbReference>
<dbReference type="PANTHER" id="PTHR33142:SF15">
    <property type="entry name" value="CYCLIN-DEPENDENT PROTEIN KINASE INHIBITOR SMR4"/>
    <property type="match status" value="1"/>
</dbReference>
<reference evidence="4" key="3">
    <citation type="journal article" date="2017" name="Nature">
        <title>Genome sequence of the progenitor of the wheat D genome Aegilops tauschii.</title>
        <authorList>
            <person name="Luo M.C."/>
            <person name="Gu Y.Q."/>
            <person name="Puiu D."/>
            <person name="Wang H."/>
            <person name="Twardziok S.O."/>
            <person name="Deal K.R."/>
            <person name="Huo N."/>
            <person name="Zhu T."/>
            <person name="Wang L."/>
            <person name="Wang Y."/>
            <person name="McGuire P.E."/>
            <person name="Liu S."/>
            <person name="Long H."/>
            <person name="Ramasamy R.K."/>
            <person name="Rodriguez J.C."/>
            <person name="Van S.L."/>
            <person name="Yuan L."/>
            <person name="Wang Z."/>
            <person name="Xia Z."/>
            <person name="Xiao L."/>
            <person name="Anderson O.D."/>
            <person name="Ouyang S."/>
            <person name="Liang Y."/>
            <person name="Zimin A.V."/>
            <person name="Pertea G."/>
            <person name="Qi P."/>
            <person name="Bennetzen J.L."/>
            <person name="Dai X."/>
            <person name="Dawson M.W."/>
            <person name="Muller H.G."/>
            <person name="Kugler K."/>
            <person name="Rivarola-Duarte L."/>
            <person name="Spannagl M."/>
            <person name="Mayer K.F.X."/>
            <person name="Lu F.H."/>
            <person name="Bevan M.W."/>
            <person name="Leroy P."/>
            <person name="Li P."/>
            <person name="You F.M."/>
            <person name="Sun Q."/>
            <person name="Liu Z."/>
            <person name="Lyons E."/>
            <person name="Wicker T."/>
            <person name="Salzberg S.L."/>
            <person name="Devos K.M."/>
            <person name="Dvorak J."/>
        </authorList>
    </citation>
    <scope>NUCLEOTIDE SEQUENCE [LARGE SCALE GENOMIC DNA]</scope>
    <source>
        <strain evidence="4">cv. AL8/78</strain>
    </source>
</reference>
<protein>
    <submittedName>
        <fullName evidence="4">Uncharacterized protein</fullName>
    </submittedName>
</protein>
<dbReference type="GO" id="GO:0032875">
    <property type="term" value="P:regulation of DNA endoreduplication"/>
    <property type="evidence" value="ECO:0007669"/>
    <property type="project" value="InterPro"/>
</dbReference>
<dbReference type="Gramene" id="AET3Gv20811400.1">
    <property type="protein sequence ID" value="AET3Gv20811400.1"/>
    <property type="gene ID" value="AET3Gv20811400"/>
</dbReference>
<keyword evidence="5" id="KW-1185">Reference proteome</keyword>
<evidence type="ECO:0000313" key="5">
    <source>
        <dbReference type="Proteomes" id="UP000015105"/>
    </source>
</evidence>
<proteinExistence type="predicted"/>
<dbReference type="GO" id="GO:0005634">
    <property type="term" value="C:nucleus"/>
    <property type="evidence" value="ECO:0007669"/>
    <property type="project" value="TreeGrafter"/>
</dbReference>
<reference evidence="4" key="5">
    <citation type="journal article" date="2021" name="G3 (Bethesda)">
        <title>Aegilops tauschii genome assembly Aet v5.0 features greater sequence contiguity and improved annotation.</title>
        <authorList>
            <person name="Wang L."/>
            <person name="Zhu T."/>
            <person name="Rodriguez J.C."/>
            <person name="Deal K.R."/>
            <person name="Dubcovsky J."/>
            <person name="McGuire P.E."/>
            <person name="Lux T."/>
            <person name="Spannagl M."/>
            <person name="Mayer K.F.X."/>
            <person name="Baldrich P."/>
            <person name="Meyers B.C."/>
            <person name="Huo N."/>
            <person name="Gu Y.Q."/>
            <person name="Zhou H."/>
            <person name="Devos K.M."/>
            <person name="Bennetzen J.L."/>
            <person name="Unver T."/>
            <person name="Budak H."/>
            <person name="Gulick P.J."/>
            <person name="Galiba G."/>
            <person name="Kalapos B."/>
            <person name="Nelson D.R."/>
            <person name="Li P."/>
            <person name="You F.M."/>
            <person name="Luo M.C."/>
            <person name="Dvorak J."/>
        </authorList>
    </citation>
    <scope>NUCLEOTIDE SEQUENCE [LARGE SCALE GENOMIC DNA]</scope>
    <source>
        <strain evidence="4">cv. AL8/78</strain>
    </source>
</reference>
<reference evidence="4" key="4">
    <citation type="submission" date="2019-03" db="UniProtKB">
        <authorList>
            <consortium name="EnsemblPlants"/>
        </authorList>
    </citation>
    <scope>IDENTIFICATION</scope>
</reference>
<dbReference type="AlphaFoldDB" id="A0A453FWV4"/>
<dbReference type="GO" id="GO:0004860">
    <property type="term" value="F:protein kinase inhibitor activity"/>
    <property type="evidence" value="ECO:0007669"/>
    <property type="project" value="UniProtKB-KW"/>
</dbReference>
<feature type="region of interest" description="Disordered" evidence="3">
    <location>
        <begin position="1"/>
        <end position="70"/>
    </location>
</feature>
<name>A0A453FWV4_AEGTS</name>
<reference evidence="5" key="2">
    <citation type="journal article" date="2017" name="Nat. Plants">
        <title>The Aegilops tauschii genome reveals multiple impacts of transposons.</title>
        <authorList>
            <person name="Zhao G."/>
            <person name="Zou C."/>
            <person name="Li K."/>
            <person name="Wang K."/>
            <person name="Li T."/>
            <person name="Gao L."/>
            <person name="Zhang X."/>
            <person name="Wang H."/>
            <person name="Yang Z."/>
            <person name="Liu X."/>
            <person name="Jiang W."/>
            <person name="Mao L."/>
            <person name="Kong X."/>
            <person name="Jiao Y."/>
            <person name="Jia J."/>
        </authorList>
    </citation>
    <scope>NUCLEOTIDE SEQUENCE [LARGE SCALE GENOMIC DNA]</scope>
    <source>
        <strain evidence="5">cv. AL8/78</strain>
    </source>
</reference>